<comment type="caution">
    <text evidence="2">The sequence shown here is derived from an EMBL/GenBank/DDBJ whole genome shotgun (WGS) entry which is preliminary data.</text>
</comment>
<feature type="region of interest" description="Disordered" evidence="1">
    <location>
        <begin position="1"/>
        <end position="20"/>
    </location>
</feature>
<reference evidence="2 3" key="1">
    <citation type="submission" date="2018-08" db="EMBL/GenBank/DDBJ databases">
        <title>Parvularcula sp. SM1705, isolated from surface water of the South Sea China.</title>
        <authorList>
            <person name="Sun L."/>
        </authorList>
    </citation>
    <scope>NUCLEOTIDE SEQUENCE [LARGE SCALE GENOMIC DNA]</scope>
    <source>
        <strain evidence="2 3">SM1705</strain>
    </source>
</reference>
<name>A0A371RKB4_9PROT</name>
<dbReference type="InterPro" id="IPR019285">
    <property type="entry name" value="DUF2336"/>
</dbReference>
<sequence length="380" mass="43288">MMNAVAQDPDNSEEKKGRAPEIQRAELASRLVDVLSLPAGQMNENERAFTADILDQLFDHVPLKVKIDISTRLSRVLAPPALLLRRMLLEQIEVATPLLKELKEITDVQLIEVAGVSVAHRQVIARRLKLNEAVIDSLLSYPDIEVVLHLLQRPDVRIGERRLDELVAMTEENYVLREPLLTRRELTPRHGFTMFWWLDRPARRKVLSRFAMDRSVLQDALKNLYCEVFPDPEPDPVTKGVLKLCDRRHRARGPNGETVSLEVVQKTFTNAFANPTPELCMAVGFMAGVSSETAKRILFDRGGEPFAVMCKSAGMSRSDFSDLLVRARLIRDPESRGPEVSEQDCEYLLGIFDMMARDYSRTALRYWDWRRGIQLDPLGD</sequence>
<dbReference type="RefSeq" id="WP_116392531.1">
    <property type="nucleotide sequence ID" value="NZ_QUQO01000001.1"/>
</dbReference>
<dbReference type="Pfam" id="PF10098">
    <property type="entry name" value="DUF2336"/>
    <property type="match status" value="1"/>
</dbReference>
<gene>
    <name evidence="2" type="ORF">DX908_11855</name>
</gene>
<proteinExistence type="predicted"/>
<dbReference type="InParanoid" id="A0A371RKB4"/>
<evidence type="ECO:0000313" key="3">
    <source>
        <dbReference type="Proteomes" id="UP000264589"/>
    </source>
</evidence>
<dbReference type="AlphaFoldDB" id="A0A371RKB4"/>
<dbReference type="EMBL" id="QUQO01000001">
    <property type="protein sequence ID" value="RFB05899.1"/>
    <property type="molecule type" value="Genomic_DNA"/>
</dbReference>
<evidence type="ECO:0000256" key="1">
    <source>
        <dbReference type="SAM" id="MobiDB-lite"/>
    </source>
</evidence>
<accession>A0A371RKB4</accession>
<dbReference type="Proteomes" id="UP000264589">
    <property type="component" value="Unassembled WGS sequence"/>
</dbReference>
<dbReference type="OrthoDB" id="7179503at2"/>
<keyword evidence="3" id="KW-1185">Reference proteome</keyword>
<evidence type="ECO:0000313" key="2">
    <source>
        <dbReference type="EMBL" id="RFB05899.1"/>
    </source>
</evidence>
<protein>
    <submittedName>
        <fullName evidence="2">DUF2336 domain-containing protein</fullName>
    </submittedName>
</protein>
<organism evidence="2 3">
    <name type="scientific">Parvularcula marina</name>
    <dbReference type="NCBI Taxonomy" id="2292771"/>
    <lineage>
        <taxon>Bacteria</taxon>
        <taxon>Pseudomonadati</taxon>
        <taxon>Pseudomonadota</taxon>
        <taxon>Alphaproteobacteria</taxon>
        <taxon>Parvularculales</taxon>
        <taxon>Parvularculaceae</taxon>
        <taxon>Parvularcula</taxon>
    </lineage>
</organism>